<keyword evidence="2" id="KW-1185">Reference proteome</keyword>
<dbReference type="AlphaFoldDB" id="A0A4Q9PXG8"/>
<protein>
    <submittedName>
        <fullName evidence="1">Uncharacterized protein</fullName>
    </submittedName>
</protein>
<reference evidence="1 2" key="1">
    <citation type="submission" date="2019-01" db="EMBL/GenBank/DDBJ databases">
        <title>Draft genome sequences of three monokaryotic isolates of the white-rot basidiomycete fungus Dichomitus squalens.</title>
        <authorList>
            <consortium name="DOE Joint Genome Institute"/>
            <person name="Lopez S.C."/>
            <person name="Andreopoulos B."/>
            <person name="Pangilinan J."/>
            <person name="Lipzen A."/>
            <person name="Riley R."/>
            <person name="Ahrendt S."/>
            <person name="Ng V."/>
            <person name="Barry K."/>
            <person name="Daum C."/>
            <person name="Grigoriev I.V."/>
            <person name="Hilden K.S."/>
            <person name="Makela M.R."/>
            <person name="de Vries R.P."/>
        </authorList>
    </citation>
    <scope>NUCLEOTIDE SEQUENCE [LARGE SCALE GENOMIC DNA]</scope>
    <source>
        <strain evidence="1 2">CBS 464.89</strain>
    </source>
</reference>
<evidence type="ECO:0000313" key="2">
    <source>
        <dbReference type="Proteomes" id="UP000292082"/>
    </source>
</evidence>
<name>A0A4Q9PXG8_9APHY</name>
<organism evidence="1 2">
    <name type="scientific">Dichomitus squalens</name>
    <dbReference type="NCBI Taxonomy" id="114155"/>
    <lineage>
        <taxon>Eukaryota</taxon>
        <taxon>Fungi</taxon>
        <taxon>Dikarya</taxon>
        <taxon>Basidiomycota</taxon>
        <taxon>Agaricomycotina</taxon>
        <taxon>Agaricomycetes</taxon>
        <taxon>Polyporales</taxon>
        <taxon>Polyporaceae</taxon>
        <taxon>Dichomitus</taxon>
    </lineage>
</organism>
<dbReference type="Proteomes" id="UP000292082">
    <property type="component" value="Unassembled WGS sequence"/>
</dbReference>
<proteinExistence type="predicted"/>
<dbReference type="EMBL" id="ML145115">
    <property type="protein sequence ID" value="TBU59275.1"/>
    <property type="molecule type" value="Genomic_DNA"/>
</dbReference>
<accession>A0A4Q9PXG8</accession>
<gene>
    <name evidence="1" type="ORF">BD310DRAFT_925223</name>
</gene>
<sequence>MRAISLIAKRSRFSGLLLSSAPAGCIGDGESYDTFAPYLSSIQVNARSQDTRQHVRHIPPYLMTSCPDTCASKSKSF</sequence>
<evidence type="ECO:0000313" key="1">
    <source>
        <dbReference type="EMBL" id="TBU59275.1"/>
    </source>
</evidence>